<keyword evidence="9" id="KW-1185">Reference proteome</keyword>
<evidence type="ECO:0000256" key="1">
    <source>
        <dbReference type="ARBA" id="ARBA00008520"/>
    </source>
</evidence>
<evidence type="ECO:0000313" key="8">
    <source>
        <dbReference type="EMBL" id="NOU66612.1"/>
    </source>
</evidence>
<evidence type="ECO:0000256" key="2">
    <source>
        <dbReference type="ARBA" id="ARBA00022448"/>
    </source>
</evidence>
<keyword evidence="6" id="KW-0804">Transcription</keyword>
<evidence type="ECO:0000256" key="3">
    <source>
        <dbReference type="ARBA" id="ARBA00022729"/>
    </source>
</evidence>
<dbReference type="Gene3D" id="1.10.10.10">
    <property type="entry name" value="Winged helix-like DNA-binding domain superfamily/Winged helix DNA-binding domain"/>
    <property type="match status" value="1"/>
</dbReference>
<dbReference type="PROSITE" id="PS50949">
    <property type="entry name" value="HTH_GNTR"/>
    <property type="match status" value="1"/>
</dbReference>
<dbReference type="Pfam" id="PF01547">
    <property type="entry name" value="SBP_bac_1"/>
    <property type="match status" value="1"/>
</dbReference>
<gene>
    <name evidence="8" type="ORF">GC096_21445</name>
</gene>
<evidence type="ECO:0000256" key="4">
    <source>
        <dbReference type="ARBA" id="ARBA00023015"/>
    </source>
</evidence>
<protein>
    <submittedName>
        <fullName evidence="8">Extracellular solute-binding protein</fullName>
    </submittedName>
</protein>
<dbReference type="InterPro" id="IPR000524">
    <property type="entry name" value="Tscrpt_reg_HTH_GntR"/>
</dbReference>
<dbReference type="InterPro" id="IPR006059">
    <property type="entry name" value="SBP"/>
</dbReference>
<keyword evidence="3" id="KW-0732">Signal</keyword>
<sequence length="456" mass="52696">MTNKHSRKTFRQRQEDMLQQLRNEISSGIKATGDYLPSEKTLSEQFGLSNKTVRQVLDMLVDEQLIEKIPRVGNLIVNLKEQKSITLRLGHHESTMRETELLELLAAFHKEYPHIRVQLVTLPNNSPEMLKQYIDFGLIDVMTLNDAECQKFVETGNRDYLTPLEKKPDMYSFLSKAFMEDGELLAQPFIFSPSILCYNRDHFKEKGLLEPDSSWNWDECFETAEKLAVENERIGFHFSVSERNRFAVFLLQNGAVFERNAAGNMEICGTPMMEGIRYYKELISNRLTNLLSEQDASFRTEELFAQGKVSMMITTYLGLNHIRKSNIHYEVAPLPNLKAPATLLITIGLAVNQQSPNLEAARLLVDFLTDYKAQLIIRQKTVSLPSLKTAAEWVGKEIGYRPSRFMMYREIMPTFRYGSELGLKESEWRTFFNEVLMYWSGLETEESMCTRLEGLL</sequence>
<dbReference type="InterPro" id="IPR036388">
    <property type="entry name" value="WH-like_DNA-bd_sf"/>
</dbReference>
<reference evidence="8 9" key="1">
    <citation type="submission" date="2019-10" db="EMBL/GenBank/DDBJ databases">
        <title>Description of Paenibacillus humi sp. nov.</title>
        <authorList>
            <person name="Carlier A."/>
            <person name="Qi S."/>
        </authorList>
    </citation>
    <scope>NUCLEOTIDE SEQUENCE [LARGE SCALE GENOMIC DNA]</scope>
    <source>
        <strain evidence="8 9">LMG 31461</strain>
    </source>
</reference>
<proteinExistence type="inferred from homology"/>
<evidence type="ECO:0000313" key="9">
    <source>
        <dbReference type="Proteomes" id="UP000653578"/>
    </source>
</evidence>
<dbReference type="Proteomes" id="UP000653578">
    <property type="component" value="Unassembled WGS sequence"/>
</dbReference>
<dbReference type="RefSeq" id="WP_171633085.1">
    <property type="nucleotide sequence ID" value="NZ_WHNY01000064.1"/>
</dbReference>
<dbReference type="PANTHER" id="PTHR30061:SF50">
    <property type="entry name" value="MALTOSE_MALTODEXTRIN-BINDING PERIPLASMIC PROTEIN"/>
    <property type="match status" value="1"/>
</dbReference>
<keyword evidence="4" id="KW-0805">Transcription regulation</keyword>
<dbReference type="SUPFAM" id="SSF46785">
    <property type="entry name" value="Winged helix' DNA-binding domain"/>
    <property type="match status" value="1"/>
</dbReference>
<keyword evidence="2" id="KW-0813">Transport</keyword>
<comment type="caution">
    <text evidence="8">The sequence shown here is derived from an EMBL/GenBank/DDBJ whole genome shotgun (WGS) entry which is preliminary data.</text>
</comment>
<accession>A0ABX1XDR3</accession>
<dbReference type="PRINTS" id="PR00035">
    <property type="entry name" value="HTHGNTR"/>
</dbReference>
<evidence type="ECO:0000256" key="5">
    <source>
        <dbReference type="ARBA" id="ARBA00023125"/>
    </source>
</evidence>
<name>A0ABX1XDR3_9BACL</name>
<feature type="domain" description="HTH gntR-type" evidence="7">
    <location>
        <begin position="11"/>
        <end position="79"/>
    </location>
</feature>
<dbReference type="EMBL" id="WHNY01000064">
    <property type="protein sequence ID" value="NOU66612.1"/>
    <property type="molecule type" value="Genomic_DNA"/>
</dbReference>
<dbReference type="SMART" id="SM00345">
    <property type="entry name" value="HTH_GNTR"/>
    <property type="match status" value="1"/>
</dbReference>
<dbReference type="PANTHER" id="PTHR30061">
    <property type="entry name" value="MALTOSE-BINDING PERIPLASMIC PROTEIN"/>
    <property type="match status" value="1"/>
</dbReference>
<dbReference type="InterPro" id="IPR036390">
    <property type="entry name" value="WH_DNA-bd_sf"/>
</dbReference>
<organism evidence="8 9">
    <name type="scientific">Paenibacillus plantarum</name>
    <dbReference type="NCBI Taxonomy" id="2654975"/>
    <lineage>
        <taxon>Bacteria</taxon>
        <taxon>Bacillati</taxon>
        <taxon>Bacillota</taxon>
        <taxon>Bacilli</taxon>
        <taxon>Bacillales</taxon>
        <taxon>Paenibacillaceae</taxon>
        <taxon>Paenibacillus</taxon>
    </lineage>
</organism>
<comment type="similarity">
    <text evidence="1">Belongs to the bacterial solute-binding protein 1 family.</text>
</comment>
<dbReference type="CDD" id="cd07377">
    <property type="entry name" value="WHTH_GntR"/>
    <property type="match status" value="1"/>
</dbReference>
<dbReference type="Gene3D" id="3.40.190.10">
    <property type="entry name" value="Periplasmic binding protein-like II"/>
    <property type="match status" value="1"/>
</dbReference>
<evidence type="ECO:0000259" key="7">
    <source>
        <dbReference type="PROSITE" id="PS50949"/>
    </source>
</evidence>
<dbReference type="Pfam" id="PF00392">
    <property type="entry name" value="GntR"/>
    <property type="match status" value="1"/>
</dbReference>
<keyword evidence="5" id="KW-0238">DNA-binding</keyword>
<evidence type="ECO:0000256" key="6">
    <source>
        <dbReference type="ARBA" id="ARBA00023163"/>
    </source>
</evidence>
<dbReference type="SUPFAM" id="SSF53850">
    <property type="entry name" value="Periplasmic binding protein-like II"/>
    <property type="match status" value="1"/>
</dbReference>